<accession>A0A2T8KT44</accession>
<reference evidence="2" key="1">
    <citation type="submission" date="2018-04" db="EMBL/GenBank/DDBJ databases">
        <title>WGS assembly of Panicum hallii.</title>
        <authorList>
            <person name="Lovell J."/>
            <person name="Jenkins J."/>
            <person name="Lowry D."/>
            <person name="Mamidi S."/>
            <person name="Sreedasyam A."/>
            <person name="Weng X."/>
            <person name="Barry K."/>
            <person name="Bonette J."/>
            <person name="Campitelli B."/>
            <person name="Daum C."/>
            <person name="Gordon S."/>
            <person name="Gould B."/>
            <person name="Lipzen A."/>
            <person name="Macqueen A."/>
            <person name="Palacio-Mejia J."/>
            <person name="Plott C."/>
            <person name="Shakirov E."/>
            <person name="Shu S."/>
            <person name="Yoshinaga Y."/>
            <person name="Zane M."/>
            <person name="Rokhsar D."/>
            <person name="Grimwood J."/>
            <person name="Schmutz J."/>
            <person name="Juenger T."/>
        </authorList>
    </citation>
    <scope>NUCLEOTIDE SEQUENCE [LARGE SCALE GENOMIC DNA]</scope>
    <source>
        <strain evidence="2">FIL2</strain>
    </source>
</reference>
<sequence length="94" mass="10477">MIHSCVSGGWMDGSSCDGHETVQSPCPASTNLFRLSLTDGFREFRTHPPSHQPLLPTHIVKKNRNVQDRHKTNAKNCQVKSVEPKGGKEKVKKL</sequence>
<evidence type="ECO:0000313" key="2">
    <source>
        <dbReference type="EMBL" id="PVH65357.1"/>
    </source>
</evidence>
<gene>
    <name evidence="2" type="ORF">PAHAL_2G472900</name>
</gene>
<dbReference type="EMBL" id="CM008047">
    <property type="protein sequence ID" value="PVH65358.1"/>
    <property type="molecule type" value="Genomic_DNA"/>
</dbReference>
<dbReference type="Proteomes" id="UP000243499">
    <property type="component" value="Chromosome 2"/>
</dbReference>
<protein>
    <submittedName>
        <fullName evidence="2">Uncharacterized protein</fullName>
    </submittedName>
</protein>
<dbReference type="Gramene" id="PVH65357">
    <property type="protein sequence ID" value="PVH65357"/>
    <property type="gene ID" value="PAHAL_2G472900"/>
</dbReference>
<organism evidence="2">
    <name type="scientific">Panicum hallii</name>
    <dbReference type="NCBI Taxonomy" id="206008"/>
    <lineage>
        <taxon>Eukaryota</taxon>
        <taxon>Viridiplantae</taxon>
        <taxon>Streptophyta</taxon>
        <taxon>Embryophyta</taxon>
        <taxon>Tracheophyta</taxon>
        <taxon>Spermatophyta</taxon>
        <taxon>Magnoliopsida</taxon>
        <taxon>Liliopsida</taxon>
        <taxon>Poales</taxon>
        <taxon>Poaceae</taxon>
        <taxon>PACMAD clade</taxon>
        <taxon>Panicoideae</taxon>
        <taxon>Panicodae</taxon>
        <taxon>Paniceae</taxon>
        <taxon>Panicinae</taxon>
        <taxon>Panicum</taxon>
        <taxon>Panicum sect. Panicum</taxon>
    </lineage>
</organism>
<proteinExistence type="predicted"/>
<dbReference type="AlphaFoldDB" id="A0A2T8KT44"/>
<dbReference type="Gramene" id="PVH65358">
    <property type="protein sequence ID" value="PVH65358"/>
    <property type="gene ID" value="PAHAL_2G472900"/>
</dbReference>
<feature type="compositionally biased region" description="Basic and acidic residues" evidence="1">
    <location>
        <begin position="82"/>
        <end position="94"/>
    </location>
</feature>
<dbReference type="EMBL" id="CM008047">
    <property type="protein sequence ID" value="PVH65357.1"/>
    <property type="molecule type" value="Genomic_DNA"/>
</dbReference>
<feature type="region of interest" description="Disordered" evidence="1">
    <location>
        <begin position="65"/>
        <end position="94"/>
    </location>
</feature>
<name>A0A2T8KT44_9POAL</name>
<evidence type="ECO:0000256" key="1">
    <source>
        <dbReference type="SAM" id="MobiDB-lite"/>
    </source>
</evidence>